<dbReference type="CDD" id="cd06442">
    <property type="entry name" value="DPM1_like"/>
    <property type="match status" value="1"/>
</dbReference>
<evidence type="ECO:0000259" key="18">
    <source>
        <dbReference type="Pfam" id="PF00535"/>
    </source>
</evidence>
<dbReference type="SUPFAM" id="SSF53448">
    <property type="entry name" value="Nucleotide-diphospho-sugar transferases"/>
    <property type="match status" value="1"/>
</dbReference>
<feature type="transmembrane region" description="Helical" evidence="17">
    <location>
        <begin position="248"/>
        <end position="271"/>
    </location>
</feature>
<dbReference type="PANTHER" id="PTHR43398:SF1">
    <property type="entry name" value="DOLICHOL-PHOSPHATE MANNOSYLTRANSFERASE SUBUNIT 1"/>
    <property type="match status" value="1"/>
</dbReference>
<dbReference type="GO" id="GO:0005789">
    <property type="term" value="C:endoplasmic reticulum membrane"/>
    <property type="evidence" value="ECO:0007669"/>
    <property type="project" value="TreeGrafter"/>
</dbReference>
<comment type="subunit">
    <text evidence="16">Component of the dolichol-phosphate mannose (DPM) synthase complex.</text>
</comment>
<keyword evidence="11" id="KW-0460">Magnesium</keyword>
<evidence type="ECO:0000313" key="20">
    <source>
        <dbReference type="Proteomes" id="UP000193498"/>
    </source>
</evidence>
<evidence type="ECO:0000256" key="4">
    <source>
        <dbReference type="ARBA" id="ARBA00004308"/>
    </source>
</evidence>
<keyword evidence="13 17" id="KW-0472">Membrane</keyword>
<accession>A0A1Y1YZ87</accession>
<keyword evidence="7 16" id="KW-0328">Glycosyltransferase</keyword>
<comment type="cofactor">
    <cofactor evidence="3">
        <name>Mg(2+)</name>
        <dbReference type="ChEBI" id="CHEBI:18420"/>
    </cofactor>
</comment>
<dbReference type="InterPro" id="IPR039528">
    <property type="entry name" value="DPM1-like"/>
</dbReference>
<dbReference type="OrthoDB" id="2603at2759"/>
<dbReference type="Pfam" id="PF00535">
    <property type="entry name" value="Glycos_transf_2"/>
    <property type="match status" value="1"/>
</dbReference>
<proteinExistence type="inferred from homology"/>
<comment type="cofactor">
    <cofactor evidence="2">
        <name>Mn(2+)</name>
        <dbReference type="ChEBI" id="CHEBI:29035"/>
    </cofactor>
</comment>
<dbReference type="UniPathway" id="UPA00378"/>
<evidence type="ECO:0000256" key="5">
    <source>
        <dbReference type="ARBA" id="ARBA00004922"/>
    </source>
</evidence>
<dbReference type="AlphaFoldDB" id="A0A1Y1YZ87"/>
<dbReference type="EC" id="2.4.1.83" evidence="16"/>
<dbReference type="GO" id="GO:0004582">
    <property type="term" value="F:dolichyl-phosphate beta-D-mannosyltransferase activity"/>
    <property type="evidence" value="ECO:0007669"/>
    <property type="project" value="UniProtKB-UniRule"/>
</dbReference>
<keyword evidence="16" id="KW-0256">Endoplasmic reticulum</keyword>
<dbReference type="PANTHER" id="PTHR43398">
    <property type="entry name" value="DOLICHOL-PHOSPHATE MANNOSYLTRANSFERASE SUBUNIT 1"/>
    <property type="match status" value="1"/>
</dbReference>
<comment type="cofactor">
    <cofactor evidence="1">
        <name>Ca(2+)</name>
        <dbReference type="ChEBI" id="CHEBI:29108"/>
    </cofactor>
</comment>
<dbReference type="FunFam" id="3.90.550.10:FF:000119">
    <property type="entry name" value="Dolichol-phosphate mannosyltransferase subunit 1"/>
    <property type="match status" value="1"/>
</dbReference>
<comment type="caution">
    <text evidence="19">The sequence shown here is derived from an EMBL/GenBank/DDBJ whole genome shotgun (WGS) entry which is preliminary data.</text>
</comment>
<dbReference type="Proteomes" id="UP000193498">
    <property type="component" value="Unassembled WGS sequence"/>
</dbReference>
<comment type="function">
    <text evidence="15 16">Transfers mannose from GDP-mannose to dolichol monophosphate to form dolichol phosphate mannose (Dol-P-Man) which is the mannosyl donor in pathways leading to N-glycosylation, glycosyl phosphatidylinositol membrane anchoring, and O-mannosylation of proteins.</text>
</comment>
<comment type="similarity">
    <text evidence="6 16">Belongs to the glycosyltransferase 2 family.</text>
</comment>
<evidence type="ECO:0000256" key="12">
    <source>
        <dbReference type="ARBA" id="ARBA00022989"/>
    </source>
</evidence>
<evidence type="ECO:0000256" key="6">
    <source>
        <dbReference type="ARBA" id="ARBA00006739"/>
    </source>
</evidence>
<keyword evidence="20" id="KW-1185">Reference proteome</keyword>
<dbReference type="Gene3D" id="3.90.550.10">
    <property type="entry name" value="Spore Coat Polysaccharide Biosynthesis Protein SpsA, Chain A"/>
    <property type="match status" value="1"/>
</dbReference>
<evidence type="ECO:0000256" key="2">
    <source>
        <dbReference type="ARBA" id="ARBA00001936"/>
    </source>
</evidence>
<evidence type="ECO:0000256" key="16">
    <source>
        <dbReference type="RuleBase" id="RU365083"/>
    </source>
</evidence>
<dbReference type="STRING" id="1314790.A0A1Y1YZ87"/>
<dbReference type="GO" id="GO:0006488">
    <property type="term" value="P:dolichol-linked oligosaccharide biosynthetic process"/>
    <property type="evidence" value="ECO:0007669"/>
    <property type="project" value="TreeGrafter"/>
</dbReference>
<evidence type="ECO:0000256" key="15">
    <source>
        <dbReference type="ARBA" id="ARBA00053724"/>
    </source>
</evidence>
<evidence type="ECO:0000256" key="9">
    <source>
        <dbReference type="ARBA" id="ARBA00022692"/>
    </source>
</evidence>
<dbReference type="GO" id="GO:0035269">
    <property type="term" value="P:protein O-linked glycosylation via mannose"/>
    <property type="evidence" value="ECO:0007669"/>
    <property type="project" value="TreeGrafter"/>
</dbReference>
<comment type="catalytic activity">
    <reaction evidence="16">
        <text>a di-trans,poly-cis-dolichyl phosphate + GDP-alpha-D-mannose = a di-trans,poly-cis-dolichyl beta-D-mannosyl phosphate + GDP</text>
        <dbReference type="Rhea" id="RHEA:21184"/>
        <dbReference type="Rhea" id="RHEA-COMP:19498"/>
        <dbReference type="Rhea" id="RHEA-COMP:19501"/>
        <dbReference type="ChEBI" id="CHEBI:57527"/>
        <dbReference type="ChEBI" id="CHEBI:57683"/>
        <dbReference type="ChEBI" id="CHEBI:58189"/>
        <dbReference type="ChEBI" id="CHEBI:58211"/>
    </reaction>
</comment>
<evidence type="ECO:0000313" key="19">
    <source>
        <dbReference type="EMBL" id="ORY03269.1"/>
    </source>
</evidence>
<dbReference type="InterPro" id="IPR001173">
    <property type="entry name" value="Glyco_trans_2-like"/>
</dbReference>
<feature type="domain" description="Glycosyltransferase 2-like" evidence="18">
    <location>
        <begin position="16"/>
        <end position="185"/>
    </location>
</feature>
<organism evidence="19 20">
    <name type="scientific">Basidiobolus meristosporus CBS 931.73</name>
    <dbReference type="NCBI Taxonomy" id="1314790"/>
    <lineage>
        <taxon>Eukaryota</taxon>
        <taxon>Fungi</taxon>
        <taxon>Fungi incertae sedis</taxon>
        <taxon>Zoopagomycota</taxon>
        <taxon>Entomophthoromycotina</taxon>
        <taxon>Basidiobolomycetes</taxon>
        <taxon>Basidiobolales</taxon>
        <taxon>Basidiobolaceae</taxon>
        <taxon>Basidiobolus</taxon>
    </lineage>
</organism>
<evidence type="ECO:0000256" key="17">
    <source>
        <dbReference type="SAM" id="Phobius"/>
    </source>
</evidence>
<evidence type="ECO:0000256" key="13">
    <source>
        <dbReference type="ARBA" id="ARBA00023136"/>
    </source>
</evidence>
<dbReference type="GO" id="GO:0006506">
    <property type="term" value="P:GPI anchor biosynthetic process"/>
    <property type="evidence" value="ECO:0007669"/>
    <property type="project" value="TreeGrafter"/>
</dbReference>
<dbReference type="InParanoid" id="A0A1Y1YZ87"/>
<evidence type="ECO:0000256" key="1">
    <source>
        <dbReference type="ARBA" id="ARBA00001913"/>
    </source>
</evidence>
<comment type="pathway">
    <text evidence="5 16">Protein modification; protein glycosylation.</text>
</comment>
<evidence type="ECO:0000256" key="10">
    <source>
        <dbReference type="ARBA" id="ARBA00022723"/>
    </source>
</evidence>
<dbReference type="EMBL" id="MCFE01000048">
    <property type="protein sequence ID" value="ORY03269.1"/>
    <property type="molecule type" value="Genomic_DNA"/>
</dbReference>
<evidence type="ECO:0000256" key="11">
    <source>
        <dbReference type="ARBA" id="ARBA00022842"/>
    </source>
</evidence>
<evidence type="ECO:0000256" key="14">
    <source>
        <dbReference type="ARBA" id="ARBA00023211"/>
    </source>
</evidence>
<keyword evidence="10" id="KW-0479">Metal-binding</keyword>
<evidence type="ECO:0000256" key="8">
    <source>
        <dbReference type="ARBA" id="ARBA00022679"/>
    </source>
</evidence>
<protein>
    <recommendedName>
        <fullName evidence="16">Dolichol-phosphate mannosyltransferase subunit 1</fullName>
        <ecNumber evidence="16">2.4.1.83</ecNumber>
    </recommendedName>
</protein>
<gene>
    <name evidence="19" type="ORF">K493DRAFT_311774</name>
</gene>
<dbReference type="InterPro" id="IPR029044">
    <property type="entry name" value="Nucleotide-diphossugar_trans"/>
</dbReference>
<evidence type="ECO:0000256" key="7">
    <source>
        <dbReference type="ARBA" id="ARBA00022676"/>
    </source>
</evidence>
<sequence>MTERTKKSPASPIEASIVVPTFREVGNIEQLTKRVYAALQENQMEKTTEIIIVDDNSRDGTEELVNKLAGEGFPVRVIVRTTERGLSSAVLRGFNEAQGELLLCMDADLQHPPEKVPEMLQAIDTAKTGAEFAIGTRYAADEFVVDENWPLYRQVVSKGARLMARPLTPLSDPMTGFFSIRREAYTRARNVNSIGFKICLELYVKAEIRKHAEVPIMFGVRTVGESKLSGKVIINYLKQLQELYIYKYPILSVAILFTVIFVFIYTVSFAFI</sequence>
<dbReference type="FunCoup" id="A0A1Y1YZ87">
    <property type="interactions" value="704"/>
</dbReference>
<keyword evidence="12 17" id="KW-1133">Transmembrane helix</keyword>
<reference evidence="19 20" key="1">
    <citation type="submission" date="2016-07" db="EMBL/GenBank/DDBJ databases">
        <title>Pervasive Adenine N6-methylation of Active Genes in Fungi.</title>
        <authorList>
            <consortium name="DOE Joint Genome Institute"/>
            <person name="Mondo S.J."/>
            <person name="Dannebaum R.O."/>
            <person name="Kuo R.C."/>
            <person name="Labutti K."/>
            <person name="Haridas S."/>
            <person name="Kuo A."/>
            <person name="Salamov A."/>
            <person name="Ahrendt S.R."/>
            <person name="Lipzen A."/>
            <person name="Sullivan W."/>
            <person name="Andreopoulos W.B."/>
            <person name="Clum A."/>
            <person name="Lindquist E."/>
            <person name="Daum C."/>
            <person name="Ramamoorthy G.K."/>
            <person name="Gryganskyi A."/>
            <person name="Culley D."/>
            <person name="Magnuson J.K."/>
            <person name="James T.Y."/>
            <person name="O'Malley M.A."/>
            <person name="Stajich J.E."/>
            <person name="Spatafora J.W."/>
            <person name="Visel A."/>
            <person name="Grigoriev I.V."/>
        </authorList>
    </citation>
    <scope>NUCLEOTIDE SEQUENCE [LARGE SCALE GENOMIC DNA]</scope>
    <source>
        <strain evidence="19 20">CBS 931.73</strain>
    </source>
</reference>
<keyword evidence="9 17" id="KW-0812">Transmembrane</keyword>
<evidence type="ECO:0000256" key="3">
    <source>
        <dbReference type="ARBA" id="ARBA00001946"/>
    </source>
</evidence>
<keyword evidence="8 16" id="KW-0808">Transferase</keyword>
<comment type="subcellular location">
    <subcellularLocation>
        <location evidence="4">Endomembrane system</location>
    </subcellularLocation>
    <subcellularLocation>
        <location evidence="16">Endoplasmic reticulum</location>
    </subcellularLocation>
</comment>
<keyword evidence="14" id="KW-0464">Manganese</keyword>
<dbReference type="GO" id="GO:0046872">
    <property type="term" value="F:metal ion binding"/>
    <property type="evidence" value="ECO:0007669"/>
    <property type="project" value="UniProtKB-KW"/>
</dbReference>
<name>A0A1Y1YZ87_9FUNG</name>